<evidence type="ECO:0000313" key="3">
    <source>
        <dbReference type="EMBL" id="RGI85282.1"/>
    </source>
</evidence>
<reference evidence="3 4" key="1">
    <citation type="submission" date="2018-08" db="EMBL/GenBank/DDBJ databases">
        <title>A genome reference for cultivated species of the human gut microbiota.</title>
        <authorList>
            <person name="Zou Y."/>
            <person name="Xue W."/>
            <person name="Luo G."/>
        </authorList>
    </citation>
    <scope>NUCLEOTIDE SEQUENCE [LARGE SCALE GENOMIC DNA]</scope>
    <source>
        <strain evidence="3 4">TM09-19AC</strain>
    </source>
</reference>
<evidence type="ECO:0000256" key="2">
    <source>
        <dbReference type="SAM" id="Phobius"/>
    </source>
</evidence>
<dbReference type="AlphaFoldDB" id="A0A3E4F7L0"/>
<feature type="compositionally biased region" description="Acidic residues" evidence="1">
    <location>
        <begin position="390"/>
        <end position="400"/>
    </location>
</feature>
<dbReference type="Proteomes" id="UP000260664">
    <property type="component" value="Unassembled WGS sequence"/>
</dbReference>
<keyword evidence="2" id="KW-1133">Transmembrane helix</keyword>
<accession>A0A3E4F7L0</accession>
<evidence type="ECO:0000313" key="4">
    <source>
        <dbReference type="Proteomes" id="UP000260664"/>
    </source>
</evidence>
<feature type="transmembrane region" description="Helical" evidence="2">
    <location>
        <begin position="296"/>
        <end position="321"/>
    </location>
</feature>
<comment type="caution">
    <text evidence="3">The sequence shown here is derived from an EMBL/GenBank/DDBJ whole genome shotgun (WGS) entry which is preliminary data.</text>
</comment>
<evidence type="ECO:0000256" key="1">
    <source>
        <dbReference type="SAM" id="MobiDB-lite"/>
    </source>
</evidence>
<feature type="region of interest" description="Disordered" evidence="1">
    <location>
        <begin position="372"/>
        <end position="420"/>
    </location>
</feature>
<protein>
    <submittedName>
        <fullName evidence="3">Uncharacterized protein</fullName>
    </submittedName>
</protein>
<feature type="transmembrane region" description="Helical" evidence="2">
    <location>
        <begin position="60"/>
        <end position="81"/>
    </location>
</feature>
<sequence length="530" mass="61611">MNIYHVHDFKEDEYSWNEVGRRKAKKNSYIRWLIMIVSFVILFIAAYLEFRYDLLEINGFLCWLLAILVFSWGFTICYASYVRKHACKMSLEERHDFNLYLYHHKYWKNPILANQALLNNAIILVKMKQYEQAAQALDAMHIEKCKAKEMKLIYFLRIIIASFEDDEEEIEKAKIRYTGIKDDAGNYPASELVENWIQMNDLEQMTACLEQIKPVKKEYPGLAFVVTIFLAYTFWFLGTAYGINRGAGYEIRYVFSAISLIVVNMGLFVMLILGIIWLHRHLNITSPVWIQKVVKFIICAVIAIAGLILLFINFLDVFLGLDDKETVTRKENGYTYLEVSWSNMGYNAYTAEYVTNNPFIMKKIYVPTKDDTFTNEQPDASNPDNTENNDQTDNDAESADSDTGNSDSQDNTEPYESDEWLRMRNGMQAVYNYLIETNALENPEFTYSSNAKGETYVIVSTGQETKDGNQVSVEYGLYYNREKTDDNGTYCDEYVLEKKYPGGTYDTQLVDFYLVNPDTLEVTDEHKTTW</sequence>
<dbReference type="RefSeq" id="WP_117494556.1">
    <property type="nucleotide sequence ID" value="NZ_QSOI01000004.1"/>
</dbReference>
<dbReference type="EMBL" id="QSOI01000004">
    <property type="protein sequence ID" value="RGI85282.1"/>
    <property type="molecule type" value="Genomic_DNA"/>
</dbReference>
<feature type="transmembrane region" description="Helical" evidence="2">
    <location>
        <begin position="29"/>
        <end position="48"/>
    </location>
</feature>
<keyword evidence="2" id="KW-0812">Transmembrane</keyword>
<keyword evidence="2" id="KW-0472">Membrane</keyword>
<feature type="transmembrane region" description="Helical" evidence="2">
    <location>
        <begin position="221"/>
        <end position="241"/>
    </location>
</feature>
<organism evidence="3 4">
    <name type="scientific">Dorea formicigenerans</name>
    <dbReference type="NCBI Taxonomy" id="39486"/>
    <lineage>
        <taxon>Bacteria</taxon>
        <taxon>Bacillati</taxon>
        <taxon>Bacillota</taxon>
        <taxon>Clostridia</taxon>
        <taxon>Lachnospirales</taxon>
        <taxon>Lachnospiraceae</taxon>
        <taxon>Dorea</taxon>
    </lineage>
</organism>
<feature type="transmembrane region" description="Helical" evidence="2">
    <location>
        <begin position="253"/>
        <end position="276"/>
    </location>
</feature>
<name>A0A3E4F7L0_9FIRM</name>
<gene>
    <name evidence="3" type="ORF">DXD84_04085</name>
</gene>
<feature type="compositionally biased region" description="Polar residues" evidence="1">
    <location>
        <begin position="401"/>
        <end position="412"/>
    </location>
</feature>
<proteinExistence type="predicted"/>